<evidence type="ECO:0000256" key="3">
    <source>
        <dbReference type="RuleBase" id="RU003512"/>
    </source>
</evidence>
<evidence type="ECO:0000256" key="1">
    <source>
        <dbReference type="ARBA" id="ARBA00022448"/>
    </source>
</evidence>
<dbReference type="Pfam" id="PF01297">
    <property type="entry name" value="ZnuA"/>
    <property type="match status" value="1"/>
</dbReference>
<dbReference type="PANTHER" id="PTHR42953:SF8">
    <property type="entry name" value="ZINT DOMAIN-CONTAINING PROTEIN"/>
    <property type="match status" value="1"/>
</dbReference>
<dbReference type="Proteomes" id="UP000298653">
    <property type="component" value="Chromosome"/>
</dbReference>
<dbReference type="InterPro" id="IPR006129">
    <property type="entry name" value="AdhesinB"/>
</dbReference>
<dbReference type="AlphaFoldDB" id="A0A4P8IHB2"/>
<protein>
    <submittedName>
        <fullName evidence="5">Zinc ABC transporter, periplasmic-binding protein ZnuA</fullName>
    </submittedName>
</protein>
<dbReference type="GO" id="GO:0030001">
    <property type="term" value="P:metal ion transport"/>
    <property type="evidence" value="ECO:0007669"/>
    <property type="project" value="InterPro"/>
</dbReference>
<sequence length="316" mass="36135">MKRWIAILLCFTVSLMVLSGCRPEKESKSSSSKKLNVVTTIFPYYDFIRQIGKDKVHVKMIVSAGKDSHTFEPTPSDLITIQKADVFLYNGGAMEYWVQKVLKSHKNSRQITYAFMNSVHPVEEEVTEGMSLPKEEEGETEYDEHIWTSPVNAQIIVKKICAVLSEKDPDNAGFYEKNTKAYLKKLKALDQDFRDTVKHGKRNVMVFGDKFPMRYFTDEYGLSYRAAFPGCSEESEPSSRTLSYLIKMVKKEKIPVVYHMDFGSSKIADVICEASGAKVLTFYSCHTVTKQQFDQGITYLDLMKKNVKNLEKGLRK</sequence>
<evidence type="ECO:0000256" key="4">
    <source>
        <dbReference type="SAM" id="SignalP"/>
    </source>
</evidence>
<dbReference type="InterPro" id="IPR006127">
    <property type="entry name" value="ZnuA-like"/>
</dbReference>
<reference evidence="5 6" key="1">
    <citation type="submission" date="2019-05" db="EMBL/GenBank/DDBJ databases">
        <title>Complete genome sequencing of Anaerostipes rhamnosivorans.</title>
        <authorList>
            <person name="Bui T.P.N."/>
            <person name="de Vos W.M."/>
        </authorList>
    </citation>
    <scope>NUCLEOTIDE SEQUENCE [LARGE SCALE GENOMIC DNA]</scope>
    <source>
        <strain evidence="5 6">1y2</strain>
    </source>
</reference>
<comment type="similarity">
    <text evidence="3">Belongs to the bacterial solute-binding protein 9 family.</text>
</comment>
<feature type="chain" id="PRO_5038534255" evidence="4">
    <location>
        <begin position="20"/>
        <end position="316"/>
    </location>
</feature>
<proteinExistence type="inferred from homology"/>
<organism evidence="5 6">
    <name type="scientific">Anaerostipes rhamnosivorans</name>
    <dbReference type="NCBI Taxonomy" id="1229621"/>
    <lineage>
        <taxon>Bacteria</taxon>
        <taxon>Bacillati</taxon>
        <taxon>Bacillota</taxon>
        <taxon>Clostridia</taxon>
        <taxon>Lachnospirales</taxon>
        <taxon>Lachnospiraceae</taxon>
        <taxon>Anaerostipes</taxon>
    </lineage>
</organism>
<accession>A0A4P8IHB2</accession>
<dbReference type="PANTHER" id="PTHR42953">
    <property type="entry name" value="HIGH-AFFINITY ZINC UPTAKE SYSTEM PROTEIN ZNUA-RELATED"/>
    <property type="match status" value="1"/>
</dbReference>
<feature type="signal peptide" evidence="4">
    <location>
        <begin position="1"/>
        <end position="19"/>
    </location>
</feature>
<evidence type="ECO:0000256" key="2">
    <source>
        <dbReference type="ARBA" id="ARBA00022729"/>
    </source>
</evidence>
<evidence type="ECO:0000313" key="5">
    <source>
        <dbReference type="EMBL" id="QCP35254.1"/>
    </source>
</evidence>
<dbReference type="EMBL" id="CP040058">
    <property type="protein sequence ID" value="QCP35254.1"/>
    <property type="molecule type" value="Genomic_DNA"/>
</dbReference>
<evidence type="ECO:0000313" key="6">
    <source>
        <dbReference type="Proteomes" id="UP000298653"/>
    </source>
</evidence>
<name>A0A4P8IHB2_9FIRM</name>
<dbReference type="GO" id="GO:0046872">
    <property type="term" value="F:metal ion binding"/>
    <property type="evidence" value="ECO:0007669"/>
    <property type="project" value="InterPro"/>
</dbReference>
<dbReference type="Gene3D" id="3.40.50.1980">
    <property type="entry name" value="Nitrogenase molybdenum iron protein domain"/>
    <property type="match status" value="2"/>
</dbReference>
<dbReference type="PRINTS" id="PR00690">
    <property type="entry name" value="ADHESNFAMILY"/>
</dbReference>
<gene>
    <name evidence="5" type="ORF">AR1Y2_1800</name>
</gene>
<dbReference type="PROSITE" id="PS51257">
    <property type="entry name" value="PROKAR_LIPOPROTEIN"/>
    <property type="match status" value="1"/>
</dbReference>
<dbReference type="GO" id="GO:0007155">
    <property type="term" value="P:cell adhesion"/>
    <property type="evidence" value="ECO:0007669"/>
    <property type="project" value="InterPro"/>
</dbReference>
<dbReference type="SUPFAM" id="SSF53807">
    <property type="entry name" value="Helical backbone' metal receptor"/>
    <property type="match status" value="1"/>
</dbReference>
<dbReference type="InterPro" id="IPR050492">
    <property type="entry name" value="Bact_metal-bind_prot9"/>
</dbReference>
<dbReference type="InterPro" id="IPR006128">
    <property type="entry name" value="Lipoprotein_PsaA-like"/>
</dbReference>
<keyword evidence="2 4" id="KW-0732">Signal</keyword>
<dbReference type="KEGG" id="arf:AR1Y2_1800"/>
<dbReference type="PRINTS" id="PR00691">
    <property type="entry name" value="ADHESINB"/>
</dbReference>
<keyword evidence="6" id="KW-1185">Reference proteome</keyword>
<keyword evidence="1 3" id="KW-0813">Transport</keyword>